<keyword evidence="1" id="KW-1015">Disulfide bond</keyword>
<dbReference type="InterPro" id="IPR010625">
    <property type="entry name" value="CHCH"/>
</dbReference>
<name>A0ABR2LD27_9ASPA</name>
<accession>A0ABR2LD27</accession>
<comment type="caution">
    <text evidence="3">The sequence shown here is derived from an EMBL/GenBank/DDBJ whole genome shotgun (WGS) entry which is preliminary data.</text>
</comment>
<dbReference type="PANTHER" id="PTHR47565">
    <property type="entry name" value="CYTOCHROME C OXIDASE 19-1"/>
    <property type="match status" value="1"/>
</dbReference>
<proteinExistence type="predicted"/>
<dbReference type="Pfam" id="PF06747">
    <property type="entry name" value="CHCH"/>
    <property type="match status" value="1"/>
</dbReference>
<dbReference type="EMBL" id="JBBWWR010000021">
    <property type="protein sequence ID" value="KAK8937972.1"/>
    <property type="molecule type" value="Genomic_DNA"/>
</dbReference>
<dbReference type="PROSITE" id="PS51808">
    <property type="entry name" value="CHCH"/>
    <property type="match status" value="1"/>
</dbReference>
<evidence type="ECO:0000313" key="4">
    <source>
        <dbReference type="Proteomes" id="UP001412067"/>
    </source>
</evidence>
<evidence type="ECO:0000256" key="1">
    <source>
        <dbReference type="ARBA" id="ARBA00023157"/>
    </source>
</evidence>
<evidence type="ECO:0000313" key="3">
    <source>
        <dbReference type="EMBL" id="KAK8937972.1"/>
    </source>
</evidence>
<sequence length="173" mass="19643">MSLSSHDECSCNFKTDHLLHSPYYIAYRLAFRASIPSRPTTASSRFSEQPAACFPGSSILTTAFSHQLSHQYLVPQTELYFSSGAFGGNRGAKPVPPEKGVFPLDHLHECDQEKKEYVVCLKSSGFQLEKCRHLSKKYLQCRMDRNLMAKQDMAELGFRSDEDETKILQLNEK</sequence>
<gene>
    <name evidence="3" type="ORF">KSP40_PGU015346</name>
</gene>
<keyword evidence="4" id="KW-1185">Reference proteome</keyword>
<feature type="domain" description="CHCH" evidence="2">
    <location>
        <begin position="110"/>
        <end position="143"/>
    </location>
</feature>
<evidence type="ECO:0000259" key="2">
    <source>
        <dbReference type="Pfam" id="PF06747"/>
    </source>
</evidence>
<protein>
    <recommendedName>
        <fullName evidence="2">CHCH domain-containing protein</fullName>
    </recommendedName>
</protein>
<organism evidence="3 4">
    <name type="scientific">Platanthera guangdongensis</name>
    <dbReference type="NCBI Taxonomy" id="2320717"/>
    <lineage>
        <taxon>Eukaryota</taxon>
        <taxon>Viridiplantae</taxon>
        <taxon>Streptophyta</taxon>
        <taxon>Embryophyta</taxon>
        <taxon>Tracheophyta</taxon>
        <taxon>Spermatophyta</taxon>
        <taxon>Magnoliopsida</taxon>
        <taxon>Liliopsida</taxon>
        <taxon>Asparagales</taxon>
        <taxon>Orchidaceae</taxon>
        <taxon>Orchidoideae</taxon>
        <taxon>Orchideae</taxon>
        <taxon>Orchidinae</taxon>
        <taxon>Platanthera</taxon>
    </lineage>
</organism>
<dbReference type="Proteomes" id="UP001412067">
    <property type="component" value="Unassembled WGS sequence"/>
</dbReference>
<reference evidence="3 4" key="1">
    <citation type="journal article" date="2022" name="Nat. Plants">
        <title>Genomes of leafy and leafless Platanthera orchids illuminate the evolution of mycoheterotrophy.</title>
        <authorList>
            <person name="Li M.H."/>
            <person name="Liu K.W."/>
            <person name="Li Z."/>
            <person name="Lu H.C."/>
            <person name="Ye Q.L."/>
            <person name="Zhang D."/>
            <person name="Wang J.Y."/>
            <person name="Li Y.F."/>
            <person name="Zhong Z.M."/>
            <person name="Liu X."/>
            <person name="Yu X."/>
            <person name="Liu D.K."/>
            <person name="Tu X.D."/>
            <person name="Liu B."/>
            <person name="Hao Y."/>
            <person name="Liao X.Y."/>
            <person name="Jiang Y.T."/>
            <person name="Sun W.H."/>
            <person name="Chen J."/>
            <person name="Chen Y.Q."/>
            <person name="Ai Y."/>
            <person name="Zhai J.W."/>
            <person name="Wu S.S."/>
            <person name="Zhou Z."/>
            <person name="Hsiao Y.Y."/>
            <person name="Wu W.L."/>
            <person name="Chen Y.Y."/>
            <person name="Lin Y.F."/>
            <person name="Hsu J.L."/>
            <person name="Li C.Y."/>
            <person name="Wang Z.W."/>
            <person name="Zhao X."/>
            <person name="Zhong W.Y."/>
            <person name="Ma X.K."/>
            <person name="Ma L."/>
            <person name="Huang J."/>
            <person name="Chen G.Z."/>
            <person name="Huang M.Z."/>
            <person name="Huang L."/>
            <person name="Peng D.H."/>
            <person name="Luo Y.B."/>
            <person name="Zou S.Q."/>
            <person name="Chen S.P."/>
            <person name="Lan S."/>
            <person name="Tsai W.C."/>
            <person name="Van de Peer Y."/>
            <person name="Liu Z.J."/>
        </authorList>
    </citation>
    <scope>NUCLEOTIDE SEQUENCE [LARGE SCALE GENOMIC DNA]</scope>
    <source>
        <strain evidence="3">Lor288</strain>
    </source>
</reference>
<dbReference type="PANTHER" id="PTHR47565:SF2">
    <property type="entry name" value="CYTOCHROME C OXIDASE 19-1"/>
    <property type="match status" value="1"/>
</dbReference>